<accession>A0A7K1Y113</accession>
<sequence>MSNPNHNYSTLSEAVEDLKGRGYTYEFNADHACLYCEKISEKFQATDLVITAVYRFEGMSDPDDNVVLYALESKSGHKGILIDAYGAYADEHKSAFLKDIPVAAGG</sequence>
<organism evidence="1 2">
    <name type="scientific">Hufsiella ginkgonis</name>
    <dbReference type="NCBI Taxonomy" id="2695274"/>
    <lineage>
        <taxon>Bacteria</taxon>
        <taxon>Pseudomonadati</taxon>
        <taxon>Bacteroidota</taxon>
        <taxon>Sphingobacteriia</taxon>
        <taxon>Sphingobacteriales</taxon>
        <taxon>Sphingobacteriaceae</taxon>
        <taxon>Hufsiella</taxon>
    </lineage>
</organism>
<comment type="caution">
    <text evidence="1">The sequence shown here is derived from an EMBL/GenBank/DDBJ whole genome shotgun (WGS) entry which is preliminary data.</text>
</comment>
<dbReference type="Proteomes" id="UP000451233">
    <property type="component" value="Unassembled WGS sequence"/>
</dbReference>
<evidence type="ECO:0000313" key="1">
    <source>
        <dbReference type="EMBL" id="MXV16935.1"/>
    </source>
</evidence>
<proteinExistence type="predicted"/>
<dbReference type="AlphaFoldDB" id="A0A7K1Y113"/>
<reference evidence="1 2" key="1">
    <citation type="submission" date="2019-11" db="EMBL/GenBank/DDBJ databases">
        <title>Pedobacter sp. HMF7056 Genome sequencing and assembly.</title>
        <authorList>
            <person name="Kang H."/>
            <person name="Kim H."/>
            <person name="Joh K."/>
        </authorList>
    </citation>
    <scope>NUCLEOTIDE SEQUENCE [LARGE SCALE GENOMIC DNA]</scope>
    <source>
        <strain evidence="1 2">HMF7056</strain>
    </source>
</reference>
<protein>
    <submittedName>
        <fullName evidence="1">Phosphoribosylpyrophosphate synthetase</fullName>
    </submittedName>
</protein>
<name>A0A7K1Y113_9SPHI</name>
<gene>
    <name evidence="1" type="ORF">GS398_16665</name>
</gene>
<dbReference type="EMBL" id="WVHS01000004">
    <property type="protein sequence ID" value="MXV16935.1"/>
    <property type="molecule type" value="Genomic_DNA"/>
</dbReference>
<evidence type="ECO:0000313" key="2">
    <source>
        <dbReference type="Proteomes" id="UP000451233"/>
    </source>
</evidence>
<keyword evidence="2" id="KW-1185">Reference proteome</keyword>
<dbReference type="RefSeq" id="WP_160907950.1">
    <property type="nucleotide sequence ID" value="NZ_WVHS01000004.1"/>
</dbReference>